<organism evidence="3 4">
    <name type="scientific">Aquirufa esocilacus</name>
    <dbReference type="NCBI Taxonomy" id="3096513"/>
    <lineage>
        <taxon>Bacteria</taxon>
        <taxon>Pseudomonadati</taxon>
        <taxon>Bacteroidota</taxon>
        <taxon>Cytophagia</taxon>
        <taxon>Cytophagales</taxon>
        <taxon>Flectobacillaceae</taxon>
        <taxon>Aquirufa</taxon>
    </lineage>
</organism>
<keyword evidence="1" id="KW-0472">Membrane</keyword>
<keyword evidence="4" id="KW-1185">Reference proteome</keyword>
<sequence>MEKIVISFCISTYNRETKLLRLIYDLLKFVGDSIEVVVSDNNSLDSTFEKLSYIRDSRLRIFSNKENIGAIPNYIKSISLARGEFVIFCTDKDSINVLELPKIIEFLKINSNLSTGIIAIDALSIEPNLIFNKGRTGLANLAYLSRHPTGYFFNNTLLRQLLKENDYTNNLKYGVFPFEFIVTNLCLLGKSAKVNFPFFFGETSSDTNLVKSFSFSTAQNNIYFFPEERFSMFLKYVNHLCSLPISYFDKINLLKILIRRTLGLVTVFYKKMVEDESVCNHYGILSKKVGFYTIIKNYITFVSQFILRCSFSNIFIRIFIIIIIHFDFRLISRVFVNKLLK</sequence>
<dbReference type="EC" id="2.4.-.-" evidence="3"/>
<keyword evidence="3" id="KW-0328">Glycosyltransferase</keyword>
<dbReference type="InterPro" id="IPR001173">
    <property type="entry name" value="Glyco_trans_2-like"/>
</dbReference>
<keyword evidence="1" id="KW-1133">Transmembrane helix</keyword>
<dbReference type="InterPro" id="IPR029044">
    <property type="entry name" value="Nucleotide-diphossugar_trans"/>
</dbReference>
<dbReference type="GO" id="GO:0016757">
    <property type="term" value="F:glycosyltransferase activity"/>
    <property type="evidence" value="ECO:0007669"/>
    <property type="project" value="UniProtKB-KW"/>
</dbReference>
<keyword evidence="3" id="KW-0808">Transferase</keyword>
<evidence type="ECO:0000256" key="1">
    <source>
        <dbReference type="SAM" id="Phobius"/>
    </source>
</evidence>
<dbReference type="Gene3D" id="3.90.550.10">
    <property type="entry name" value="Spore Coat Polysaccharide Biosynthesis Protein SpsA, Chain A"/>
    <property type="match status" value="1"/>
</dbReference>
<proteinExistence type="predicted"/>
<evidence type="ECO:0000259" key="2">
    <source>
        <dbReference type="Pfam" id="PF00535"/>
    </source>
</evidence>
<dbReference type="EMBL" id="JBBKXX010000002">
    <property type="protein sequence ID" value="MFD3408622.1"/>
    <property type="molecule type" value="Genomic_DNA"/>
</dbReference>
<gene>
    <name evidence="3" type="ORF">SKC37_08130</name>
</gene>
<dbReference type="RefSeq" id="WP_377981000.1">
    <property type="nucleotide sequence ID" value="NZ_JBBKXX010000002.1"/>
</dbReference>
<dbReference type="Pfam" id="PF00535">
    <property type="entry name" value="Glycos_transf_2"/>
    <property type="match status" value="1"/>
</dbReference>
<comment type="caution">
    <text evidence="3">The sequence shown here is derived from an EMBL/GenBank/DDBJ whole genome shotgun (WGS) entry which is preliminary data.</text>
</comment>
<reference evidence="3 4" key="1">
    <citation type="submission" date="2024-03" db="EMBL/GenBank/DDBJ databases">
        <title>Aquirufa genome sequencing.</title>
        <authorList>
            <person name="Pitt A."/>
            <person name="Hahn M.W."/>
        </authorList>
    </citation>
    <scope>NUCLEOTIDE SEQUENCE [LARGE SCALE GENOMIC DNA]</scope>
    <source>
        <strain evidence="3 4">HETE-83D</strain>
    </source>
</reference>
<accession>A0ABW6DIW1</accession>
<evidence type="ECO:0000313" key="3">
    <source>
        <dbReference type="EMBL" id="MFD3408622.1"/>
    </source>
</evidence>
<feature type="domain" description="Glycosyltransferase 2-like" evidence="2">
    <location>
        <begin position="7"/>
        <end position="110"/>
    </location>
</feature>
<dbReference type="Proteomes" id="UP001598019">
    <property type="component" value="Unassembled WGS sequence"/>
</dbReference>
<name>A0ABW6DIW1_9BACT</name>
<protein>
    <submittedName>
        <fullName evidence="3">Glycosyltransferase family 2 protein</fullName>
        <ecNumber evidence="3">2.4.-.-</ecNumber>
    </submittedName>
</protein>
<keyword evidence="1" id="KW-0812">Transmembrane</keyword>
<feature type="transmembrane region" description="Helical" evidence="1">
    <location>
        <begin position="314"/>
        <end position="336"/>
    </location>
</feature>
<evidence type="ECO:0000313" key="4">
    <source>
        <dbReference type="Proteomes" id="UP001598019"/>
    </source>
</evidence>
<dbReference type="SUPFAM" id="SSF53448">
    <property type="entry name" value="Nucleotide-diphospho-sugar transferases"/>
    <property type="match status" value="1"/>
</dbReference>